<proteinExistence type="predicted"/>
<feature type="compositionally biased region" description="Low complexity" evidence="2">
    <location>
        <begin position="56"/>
        <end position="72"/>
    </location>
</feature>
<dbReference type="Gene3D" id="2.40.260.10">
    <property type="entry name" value="Sortase"/>
    <property type="match status" value="1"/>
</dbReference>
<dbReference type="Proteomes" id="UP001165584">
    <property type="component" value="Unassembled WGS sequence"/>
</dbReference>
<feature type="compositionally biased region" description="Pro residues" evidence="2">
    <location>
        <begin position="73"/>
        <end position="83"/>
    </location>
</feature>
<keyword evidence="4" id="KW-1185">Reference proteome</keyword>
<dbReference type="RefSeq" id="WP_259506724.1">
    <property type="nucleotide sequence ID" value="NZ_JANLCM010000001.1"/>
</dbReference>
<keyword evidence="1" id="KW-0378">Hydrolase</keyword>
<dbReference type="InterPro" id="IPR042001">
    <property type="entry name" value="Sortase_F"/>
</dbReference>
<comment type="caution">
    <text evidence="3">The sequence shown here is derived from an EMBL/GenBank/DDBJ whole genome shotgun (WGS) entry which is preliminary data.</text>
</comment>
<reference evidence="3" key="1">
    <citation type="submission" date="2022-08" db="EMBL/GenBank/DDBJ databases">
        <authorList>
            <person name="Deng Y."/>
            <person name="Han X.-F."/>
            <person name="Zhang Y.-Q."/>
        </authorList>
    </citation>
    <scope>NUCLEOTIDE SEQUENCE</scope>
    <source>
        <strain evidence="3">CPCC 205763</strain>
    </source>
</reference>
<dbReference type="InterPro" id="IPR023365">
    <property type="entry name" value="Sortase_dom-sf"/>
</dbReference>
<dbReference type="CDD" id="cd05829">
    <property type="entry name" value="Sortase_F"/>
    <property type="match status" value="1"/>
</dbReference>
<evidence type="ECO:0000256" key="2">
    <source>
        <dbReference type="SAM" id="MobiDB-lite"/>
    </source>
</evidence>
<evidence type="ECO:0000256" key="1">
    <source>
        <dbReference type="ARBA" id="ARBA00022801"/>
    </source>
</evidence>
<evidence type="ECO:0000313" key="4">
    <source>
        <dbReference type="Proteomes" id="UP001165584"/>
    </source>
</evidence>
<accession>A0ABT2GP90</accession>
<name>A0ABT2GP90_9MICO</name>
<organism evidence="3 4">
    <name type="scientific">Herbiconiux aconitum</name>
    <dbReference type="NCBI Taxonomy" id="2970913"/>
    <lineage>
        <taxon>Bacteria</taxon>
        <taxon>Bacillati</taxon>
        <taxon>Actinomycetota</taxon>
        <taxon>Actinomycetes</taxon>
        <taxon>Micrococcales</taxon>
        <taxon>Microbacteriaceae</taxon>
        <taxon>Herbiconiux</taxon>
    </lineage>
</organism>
<evidence type="ECO:0000313" key="3">
    <source>
        <dbReference type="EMBL" id="MCS5718040.1"/>
    </source>
</evidence>
<dbReference type="EMBL" id="JANLCM010000001">
    <property type="protein sequence ID" value="MCS5718040.1"/>
    <property type="molecule type" value="Genomic_DNA"/>
</dbReference>
<protein>
    <submittedName>
        <fullName evidence="3">Class F sortase</fullName>
    </submittedName>
</protein>
<dbReference type="Pfam" id="PF04203">
    <property type="entry name" value="Sortase"/>
    <property type="match status" value="1"/>
</dbReference>
<sequence length="253" mass="25587">MNPRRTTAEATAASAVVLSRSRRLRLAGTRAAVVSIAALSSVLLMSGCAAGDPETPSISAASDAPAPTQTPAQPDPTPTVAPPTPTVAAVPLTNADISASPTVPTVAPVRVQAESLGIDVTVTAAALDENSALALSADPGVASWYRYGPSPWSPAGATVIAAHVDSLEYGLGSFARLTDAPPGTPVTVTAADGRVATFAVQSVAVADKSGIDWAQVFDRTGPVRLELITCGGEFDYDTGHYRSNVIVTAVPTG</sequence>
<feature type="region of interest" description="Disordered" evidence="2">
    <location>
        <begin position="53"/>
        <end position="83"/>
    </location>
</feature>
<dbReference type="InterPro" id="IPR005754">
    <property type="entry name" value="Sortase"/>
</dbReference>
<gene>
    <name evidence="3" type="ORF">N1027_07800</name>
</gene>